<feature type="binding site" evidence="10">
    <location>
        <begin position="103"/>
        <end position="105"/>
    </location>
    <ligand>
        <name>NAD(+)</name>
        <dbReference type="ChEBI" id="CHEBI:57540"/>
    </ligand>
</feature>
<evidence type="ECO:0000256" key="13">
    <source>
        <dbReference type="SAM" id="MobiDB-lite"/>
    </source>
</evidence>
<gene>
    <name evidence="15" type="ORF">AMK59_4243</name>
</gene>
<reference evidence="15 16" key="1">
    <citation type="submission" date="2015-09" db="EMBL/GenBank/DDBJ databases">
        <title>Draft genome of the scarab beetle Oryctes borbonicus.</title>
        <authorList>
            <person name="Meyer J.M."/>
            <person name="Markov G.V."/>
            <person name="Baskaran P."/>
            <person name="Herrmann M."/>
            <person name="Sommer R.J."/>
            <person name="Roedelsperger C."/>
        </authorList>
    </citation>
    <scope>NUCLEOTIDE SEQUENCE [LARGE SCALE GENOMIC DNA]</scope>
    <source>
        <strain evidence="15">OB123</strain>
        <tissue evidence="15">Whole animal</tissue>
    </source>
</reference>
<feature type="binding site" evidence="11 12">
    <location>
        <position position="203"/>
    </location>
    <ligand>
        <name>Zn(2+)</name>
        <dbReference type="ChEBI" id="CHEBI:29105"/>
    </ligand>
</feature>
<name>A0A0T6B625_9SCAR</name>
<comment type="caution">
    <text evidence="15">The sequence shown here is derived from an EMBL/GenBank/DDBJ whole genome shotgun (WGS) entry which is preliminary data.</text>
</comment>
<evidence type="ECO:0000256" key="8">
    <source>
        <dbReference type="ARBA" id="ARBA00048905"/>
    </source>
</evidence>
<dbReference type="EC" id="2.3.1.286" evidence="2"/>
<dbReference type="InterPro" id="IPR003000">
    <property type="entry name" value="Sirtuin"/>
</dbReference>
<evidence type="ECO:0000256" key="4">
    <source>
        <dbReference type="ARBA" id="ARBA00022723"/>
    </source>
</evidence>
<comment type="cofactor">
    <cofactor evidence="11">
        <name>Zn(2+)</name>
        <dbReference type="ChEBI" id="CHEBI:29105"/>
    </cofactor>
    <text evidence="11">Binds 1 zinc ion per subunit.</text>
</comment>
<dbReference type="PANTHER" id="PTHR11085:SF6">
    <property type="entry name" value="NAD-DEPENDENT PROTEIN DEACETYLASE SIRTUIN-2"/>
    <property type="match status" value="1"/>
</dbReference>
<evidence type="ECO:0000256" key="11">
    <source>
        <dbReference type="PIRSR" id="PIRSR037938-3"/>
    </source>
</evidence>
<evidence type="ECO:0000256" key="10">
    <source>
        <dbReference type="PIRSR" id="PIRSR037938-2"/>
    </source>
</evidence>
<keyword evidence="4 11" id="KW-0479">Metal-binding</keyword>
<keyword evidence="16" id="KW-1185">Reference proteome</keyword>
<comment type="similarity">
    <text evidence="1">Belongs to the sirtuin family. Class I subfamily.</text>
</comment>
<comment type="catalytic activity">
    <reaction evidence="8">
        <text>N(6)-tetradecanoyl-L-lysyl-[protein] + NAD(+) + H2O = 2''-O-tetradecanoyl-ADP-D-ribose + nicotinamide + L-lysyl-[protein]</text>
        <dbReference type="Rhea" id="RHEA:70567"/>
        <dbReference type="Rhea" id="RHEA-COMP:9752"/>
        <dbReference type="Rhea" id="RHEA-COMP:15437"/>
        <dbReference type="ChEBI" id="CHEBI:15377"/>
        <dbReference type="ChEBI" id="CHEBI:17154"/>
        <dbReference type="ChEBI" id="CHEBI:29969"/>
        <dbReference type="ChEBI" id="CHEBI:57540"/>
        <dbReference type="ChEBI" id="CHEBI:141129"/>
        <dbReference type="ChEBI" id="CHEBI:189674"/>
    </reaction>
    <physiologicalReaction direction="left-to-right" evidence="8">
        <dbReference type="Rhea" id="RHEA:70568"/>
    </physiologicalReaction>
</comment>
<dbReference type="InterPro" id="IPR029035">
    <property type="entry name" value="DHS-like_NAD/FAD-binding_dom"/>
</dbReference>
<dbReference type="GO" id="GO:0046872">
    <property type="term" value="F:metal ion binding"/>
    <property type="evidence" value="ECO:0007669"/>
    <property type="project" value="UniProtKB-KW"/>
</dbReference>
<evidence type="ECO:0000256" key="7">
    <source>
        <dbReference type="ARBA" id="ARBA00048378"/>
    </source>
</evidence>
<evidence type="ECO:0000259" key="14">
    <source>
        <dbReference type="PROSITE" id="PS50305"/>
    </source>
</evidence>
<feature type="region of interest" description="Disordered" evidence="13">
    <location>
        <begin position="361"/>
        <end position="383"/>
    </location>
</feature>
<feature type="binding site" evidence="10">
    <location>
        <begin position="175"/>
        <end position="178"/>
    </location>
    <ligand>
        <name>NAD(+)</name>
        <dbReference type="ChEBI" id="CHEBI:57540"/>
    </ligand>
</feature>
<dbReference type="GO" id="GO:0070403">
    <property type="term" value="F:NAD+ binding"/>
    <property type="evidence" value="ECO:0007669"/>
    <property type="project" value="InterPro"/>
</dbReference>
<evidence type="ECO:0000313" key="15">
    <source>
        <dbReference type="EMBL" id="KRT82840.1"/>
    </source>
</evidence>
<comment type="catalytic activity">
    <reaction evidence="7">
        <text>N(6)-hexadecanoyl-L-lysyl-[protein] + NAD(+) + H2O = 2''-O-hexadecanoyl-ADP-D-ribose + nicotinamide + L-lysyl-[protein]</text>
        <dbReference type="Rhea" id="RHEA:70563"/>
        <dbReference type="Rhea" id="RHEA-COMP:9752"/>
        <dbReference type="Rhea" id="RHEA-COMP:14175"/>
        <dbReference type="ChEBI" id="CHEBI:15377"/>
        <dbReference type="ChEBI" id="CHEBI:17154"/>
        <dbReference type="ChEBI" id="CHEBI:29969"/>
        <dbReference type="ChEBI" id="CHEBI:57540"/>
        <dbReference type="ChEBI" id="CHEBI:138936"/>
        <dbReference type="ChEBI" id="CHEBI:189673"/>
    </reaction>
    <physiologicalReaction direction="left-to-right" evidence="7">
        <dbReference type="Rhea" id="RHEA:70564"/>
    </physiologicalReaction>
</comment>
<dbReference type="Pfam" id="PF02146">
    <property type="entry name" value="SIR2"/>
    <property type="match status" value="1"/>
</dbReference>
<keyword evidence="3" id="KW-0808">Transferase</keyword>
<dbReference type="InterPro" id="IPR050134">
    <property type="entry name" value="NAD-dep_sirtuin_deacylases"/>
</dbReference>
<evidence type="ECO:0000256" key="6">
    <source>
        <dbReference type="ARBA" id="ARBA00023027"/>
    </source>
</evidence>
<evidence type="ECO:0000313" key="16">
    <source>
        <dbReference type="Proteomes" id="UP000051574"/>
    </source>
</evidence>
<evidence type="ECO:0000256" key="1">
    <source>
        <dbReference type="ARBA" id="ARBA00006924"/>
    </source>
</evidence>
<organism evidence="15 16">
    <name type="scientific">Oryctes borbonicus</name>
    <dbReference type="NCBI Taxonomy" id="1629725"/>
    <lineage>
        <taxon>Eukaryota</taxon>
        <taxon>Metazoa</taxon>
        <taxon>Ecdysozoa</taxon>
        <taxon>Arthropoda</taxon>
        <taxon>Hexapoda</taxon>
        <taxon>Insecta</taxon>
        <taxon>Pterygota</taxon>
        <taxon>Neoptera</taxon>
        <taxon>Endopterygota</taxon>
        <taxon>Coleoptera</taxon>
        <taxon>Polyphaga</taxon>
        <taxon>Scarabaeiformia</taxon>
        <taxon>Scarabaeidae</taxon>
        <taxon>Dynastinae</taxon>
        <taxon>Oryctes</taxon>
    </lineage>
</organism>
<keyword evidence="6 10" id="KW-0520">NAD</keyword>
<dbReference type="Proteomes" id="UP000051574">
    <property type="component" value="Unassembled WGS sequence"/>
</dbReference>
<sequence>VTTAKFSHSRVQKMSSKKDKVSARAENNGDSDEEASGTSSFSIEFLSRYLADKLGIKGDDKPKEKILDEFNVDGIVSYIKKNNCKKIIVMAGAGISTSAGIPDFRSPVSGLYHNLQKYNLPHPQAIFELSFFHENPKPFFELAKELYPGTFKPTICHYFIKLLNDKEMLLRHYTQNIDTLERVAGIPDEKLVEAHGTFNKGHCLQCRKSYTQTWMKDKIFSDIIPPICEDCPGVVKPDIVFFGENLPEKFHKSILTDFSQCEVLIIMGSSLTVQPFASLIDRVPDNCPRLLINREKAGHQSGLSLFGFGGGLEFDQEDNTRDAYWLGDCDDGCVDLADKLGWGDELRELFKKEHERIDKEELQEAKKKKEAGKVKGEKKDTKL</sequence>
<feature type="binding site" evidence="10">
    <location>
        <position position="329"/>
    </location>
    <ligand>
        <name>NAD(+)</name>
        <dbReference type="ChEBI" id="CHEBI:57540"/>
    </ligand>
</feature>
<protein>
    <recommendedName>
        <fullName evidence="2">protein acetyllysine N-acetyltransferase</fullName>
        <ecNumber evidence="2">2.3.1.286</ecNumber>
    </recommendedName>
</protein>
<feature type="binding site" evidence="10">
    <location>
        <begin position="93"/>
        <end position="97"/>
    </location>
    <ligand>
        <name>NAD(+)</name>
        <dbReference type="ChEBI" id="CHEBI:57540"/>
    </ligand>
</feature>
<evidence type="ECO:0000256" key="12">
    <source>
        <dbReference type="PROSITE-ProRule" id="PRU00236"/>
    </source>
</evidence>
<dbReference type="PIRSF" id="PIRSF037938">
    <property type="entry name" value="SIR2_euk"/>
    <property type="match status" value="1"/>
</dbReference>
<dbReference type="InterPro" id="IPR017328">
    <property type="entry name" value="Sirtuin_class_I"/>
</dbReference>
<feature type="non-terminal residue" evidence="15">
    <location>
        <position position="1"/>
    </location>
</feature>
<feature type="active site" description="Proton acceptor" evidence="9 12">
    <location>
        <position position="195"/>
    </location>
</feature>
<dbReference type="Gene3D" id="3.40.50.1220">
    <property type="entry name" value="TPP-binding domain"/>
    <property type="match status" value="1"/>
</dbReference>
<feature type="region of interest" description="Disordered" evidence="13">
    <location>
        <begin position="1"/>
        <end position="40"/>
    </location>
</feature>
<dbReference type="InterPro" id="IPR026590">
    <property type="entry name" value="Ssirtuin_cat_dom"/>
</dbReference>
<proteinExistence type="inferred from homology"/>
<dbReference type="PANTHER" id="PTHR11085">
    <property type="entry name" value="NAD-DEPENDENT PROTEIN DEACYLASE SIRTUIN-5, MITOCHONDRIAL-RELATED"/>
    <property type="match status" value="1"/>
</dbReference>
<dbReference type="CDD" id="cd01408">
    <property type="entry name" value="SIRT1"/>
    <property type="match status" value="1"/>
</dbReference>
<dbReference type="GO" id="GO:0005634">
    <property type="term" value="C:nucleus"/>
    <property type="evidence" value="ECO:0007669"/>
    <property type="project" value="TreeGrafter"/>
</dbReference>
<feature type="domain" description="Deacetylase sirtuin-type" evidence="14">
    <location>
        <begin position="65"/>
        <end position="343"/>
    </location>
</feature>
<feature type="binding site" evidence="11 12">
    <location>
        <position position="228"/>
    </location>
    <ligand>
        <name>Zn(2+)</name>
        <dbReference type="ChEBI" id="CHEBI:29105"/>
    </ligand>
</feature>
<feature type="binding site" evidence="11 12">
    <location>
        <position position="206"/>
    </location>
    <ligand>
        <name>Zn(2+)</name>
        <dbReference type="ChEBI" id="CHEBI:29105"/>
    </ligand>
</feature>
<evidence type="ECO:0000256" key="9">
    <source>
        <dbReference type="PIRSR" id="PIRSR037938-1"/>
    </source>
</evidence>
<evidence type="ECO:0000256" key="3">
    <source>
        <dbReference type="ARBA" id="ARBA00022679"/>
    </source>
</evidence>
<dbReference type="OrthoDB" id="420264at2759"/>
<dbReference type="SUPFAM" id="SSF52467">
    <property type="entry name" value="DHS-like NAD/FAD-binding domain"/>
    <property type="match status" value="1"/>
</dbReference>
<accession>A0A0T6B625</accession>
<feature type="binding site" evidence="11 12">
    <location>
        <position position="231"/>
    </location>
    <ligand>
        <name>Zn(2+)</name>
        <dbReference type="ChEBI" id="CHEBI:29105"/>
    </ligand>
</feature>
<dbReference type="PROSITE" id="PS50305">
    <property type="entry name" value="SIRTUIN"/>
    <property type="match status" value="1"/>
</dbReference>
<dbReference type="Gene3D" id="3.30.1600.10">
    <property type="entry name" value="SIR2/SIRT2 'Small Domain"/>
    <property type="match status" value="1"/>
</dbReference>
<feature type="binding site" evidence="10">
    <location>
        <begin position="293"/>
        <end position="295"/>
    </location>
    <ligand>
        <name>NAD(+)</name>
        <dbReference type="ChEBI" id="CHEBI:57540"/>
    </ligand>
</feature>
<dbReference type="InterPro" id="IPR026591">
    <property type="entry name" value="Sirtuin_cat_small_dom_sf"/>
</dbReference>
<keyword evidence="5 11" id="KW-0862">Zinc</keyword>
<evidence type="ECO:0000256" key="5">
    <source>
        <dbReference type="ARBA" id="ARBA00022833"/>
    </source>
</evidence>
<dbReference type="EMBL" id="LJIG01009558">
    <property type="protein sequence ID" value="KRT82840.1"/>
    <property type="molecule type" value="Genomic_DNA"/>
</dbReference>
<dbReference type="AlphaFoldDB" id="A0A0T6B625"/>
<dbReference type="GO" id="GO:0017136">
    <property type="term" value="F:histone deacetylase activity, NAD-dependent"/>
    <property type="evidence" value="ECO:0007669"/>
    <property type="project" value="InterPro"/>
</dbReference>
<evidence type="ECO:0000256" key="2">
    <source>
        <dbReference type="ARBA" id="ARBA00012928"/>
    </source>
</evidence>